<keyword evidence="11" id="KW-0479">Metal-binding</keyword>
<keyword evidence="17" id="KW-0539">Nucleus</keyword>
<dbReference type="GO" id="GO:0042645">
    <property type="term" value="C:mitochondrial nucleoid"/>
    <property type="evidence" value="ECO:0007669"/>
    <property type="project" value="UniProtKB-ARBA"/>
</dbReference>
<evidence type="ECO:0000256" key="18">
    <source>
        <dbReference type="ARBA" id="ARBA00030689"/>
    </source>
</evidence>
<keyword evidence="9" id="KW-0819">tRNA processing</keyword>
<evidence type="ECO:0000256" key="7">
    <source>
        <dbReference type="ARBA" id="ARBA00013357"/>
    </source>
</evidence>
<evidence type="ECO:0000313" key="25">
    <source>
        <dbReference type="EMBL" id="GFS29622.1"/>
    </source>
</evidence>
<proteinExistence type="inferred from homology"/>
<dbReference type="AlphaFoldDB" id="A0A8X6I455"/>
<comment type="catalytic activity">
    <reaction evidence="1">
        <text>Endonucleolytic cleavage of RNA, removing extra 3' nucleotides from tRNA precursor, generating 3' termini of tRNAs. A 3'-hydroxy group is left at the tRNA terminus and a 5'-phosphoryl group is left at the trailer molecule.</text>
        <dbReference type="EC" id="3.1.26.11"/>
    </reaction>
</comment>
<evidence type="ECO:0000313" key="26">
    <source>
        <dbReference type="Proteomes" id="UP000887013"/>
    </source>
</evidence>
<keyword evidence="12" id="KW-0255">Endonuclease</keyword>
<keyword evidence="26" id="KW-1185">Reference proteome</keyword>
<comment type="caution">
    <text evidence="25">The sequence shown here is derived from an EMBL/GenBank/DDBJ whole genome shotgun (WGS) entry which is preliminary data.</text>
</comment>
<organism evidence="25 26">
    <name type="scientific">Nephila pilipes</name>
    <name type="common">Giant wood spider</name>
    <name type="synonym">Nephila maculata</name>
    <dbReference type="NCBI Taxonomy" id="299642"/>
    <lineage>
        <taxon>Eukaryota</taxon>
        <taxon>Metazoa</taxon>
        <taxon>Ecdysozoa</taxon>
        <taxon>Arthropoda</taxon>
        <taxon>Chelicerata</taxon>
        <taxon>Arachnida</taxon>
        <taxon>Araneae</taxon>
        <taxon>Araneomorphae</taxon>
        <taxon>Entelegynae</taxon>
        <taxon>Araneoidea</taxon>
        <taxon>Nephilidae</taxon>
        <taxon>Nephila</taxon>
    </lineage>
</organism>
<dbReference type="InterPro" id="IPR047151">
    <property type="entry name" value="RNZ2-like"/>
</dbReference>
<dbReference type="GO" id="GO:1990180">
    <property type="term" value="P:mitochondrial tRNA 3'-end processing"/>
    <property type="evidence" value="ECO:0007669"/>
    <property type="project" value="TreeGrafter"/>
</dbReference>
<dbReference type="PANTHER" id="PTHR12553:SF49">
    <property type="entry name" value="ZINC PHOSPHODIESTERASE ELAC PROTEIN 2"/>
    <property type="match status" value="1"/>
</dbReference>
<evidence type="ECO:0000256" key="19">
    <source>
        <dbReference type="ARBA" id="ARBA00030729"/>
    </source>
</evidence>
<dbReference type="GO" id="GO:0005634">
    <property type="term" value="C:nucleus"/>
    <property type="evidence" value="ECO:0007669"/>
    <property type="project" value="UniProtKB-SubCell"/>
</dbReference>
<dbReference type="InterPro" id="IPR036866">
    <property type="entry name" value="RibonucZ/Hydroxyglut_hydro"/>
</dbReference>
<evidence type="ECO:0000256" key="8">
    <source>
        <dbReference type="ARBA" id="ARBA00022553"/>
    </source>
</evidence>
<keyword evidence="13" id="KW-0378">Hydrolase</keyword>
<comment type="cofactor">
    <cofactor evidence="2">
        <name>Zn(2+)</name>
        <dbReference type="ChEBI" id="CHEBI:29105"/>
    </cofactor>
</comment>
<evidence type="ECO:0000256" key="4">
    <source>
        <dbReference type="ARBA" id="ARBA00004305"/>
    </source>
</evidence>
<dbReference type="InterPro" id="IPR027794">
    <property type="entry name" value="tRNase_Z_dom"/>
</dbReference>
<evidence type="ECO:0000256" key="5">
    <source>
        <dbReference type="ARBA" id="ARBA00007823"/>
    </source>
</evidence>
<dbReference type="GO" id="GO:0042781">
    <property type="term" value="F:3'-tRNA processing endoribonuclease activity"/>
    <property type="evidence" value="ECO:0007669"/>
    <property type="project" value="UniProtKB-EC"/>
</dbReference>
<evidence type="ECO:0000256" key="11">
    <source>
        <dbReference type="ARBA" id="ARBA00022723"/>
    </source>
</evidence>
<evidence type="ECO:0000256" key="1">
    <source>
        <dbReference type="ARBA" id="ARBA00000402"/>
    </source>
</evidence>
<dbReference type="Pfam" id="PF13691">
    <property type="entry name" value="Lactamase_B_4"/>
    <property type="match status" value="1"/>
</dbReference>
<evidence type="ECO:0000256" key="22">
    <source>
        <dbReference type="ARBA" id="ARBA00046098"/>
    </source>
</evidence>
<dbReference type="Proteomes" id="UP000887013">
    <property type="component" value="Unassembled WGS sequence"/>
</dbReference>
<evidence type="ECO:0000259" key="24">
    <source>
        <dbReference type="Pfam" id="PF13691"/>
    </source>
</evidence>
<dbReference type="OrthoDB" id="527344at2759"/>
<reference evidence="25" key="1">
    <citation type="submission" date="2020-08" db="EMBL/GenBank/DDBJ databases">
        <title>Multicomponent nature underlies the extraordinary mechanical properties of spider dragline silk.</title>
        <authorList>
            <person name="Kono N."/>
            <person name="Nakamura H."/>
            <person name="Mori M."/>
            <person name="Yoshida Y."/>
            <person name="Ohtoshi R."/>
            <person name="Malay A.D."/>
            <person name="Moran D.A.P."/>
            <person name="Tomita M."/>
            <person name="Numata K."/>
            <person name="Arakawa K."/>
        </authorList>
    </citation>
    <scope>NUCLEOTIDE SEQUENCE</scope>
</reference>
<dbReference type="CDD" id="cd07718">
    <property type="entry name" value="RNaseZ_ELAC1_ELAC2-C-term-like_MBL-fold"/>
    <property type="match status" value="1"/>
</dbReference>
<comment type="subcellular location">
    <subcellularLocation>
        <location evidence="4">Mitochondrion matrix</location>
    </subcellularLocation>
    <subcellularLocation>
        <location evidence="3">Nucleus</location>
    </subcellularLocation>
</comment>
<protein>
    <recommendedName>
        <fullName evidence="7">Zinc phosphodiesterase ELAC protein 2</fullName>
        <ecNumber evidence="6">3.1.26.11</ecNumber>
    </recommendedName>
    <alternativeName>
        <fullName evidence="21">ElaC homolog protein 2</fullName>
    </alternativeName>
    <alternativeName>
        <fullName evidence="19">Ribonuclease Z 2</fullName>
    </alternativeName>
    <alternativeName>
        <fullName evidence="20">tRNA 3 endonuclease 2</fullName>
    </alternativeName>
    <alternativeName>
        <fullName evidence="18">tRNase Z 2</fullName>
    </alternativeName>
</protein>
<evidence type="ECO:0000256" key="14">
    <source>
        <dbReference type="ARBA" id="ARBA00022833"/>
    </source>
</evidence>
<comment type="subunit">
    <text evidence="23">Homodimer. Interacts with PTCD1.</text>
</comment>
<dbReference type="EC" id="3.1.26.11" evidence="6"/>
<sequence>MPKDKINYKALKEMKNKTLSKKSRFPPSEIYLCVLGNGSRSSSRALYMFTDHARYLFNCGEGTQRLAQEHKMKLSKLDDIFITHNSWENLGGLLGLSLTIQDMGVPEITLHGPPGIDHLYEHSYSFVCLKNLNIVTKNFSDQFCDDCMEITKIPIFKTVNPSDSVIPSSFSEELYSSDSSDDCITHKSKKLRLSSNHSVTDMTIAFACKGHSRPGQLLLEKCAEFGVPVGPLLGDLKSGKDVTLPSGKIVYSKDVVSPEQVCPLFLVVECPSEEFLDPFVNEQQFQEYQINAFDQSKIASLVIHFTPSKILHSSKYQEWIQRFPKTTSHLILNKDCSSVNSLAIHRIQHQLNLLHPRIFSLLHENEDVMNGISDKIENVFQARTLERYYLRPNNGLDRCCPLTFNPKDFVEEAMNAERFDILLNDLKTSIQDKVKFENGDLYPEVAFLGTGSSIPSKVRNVSAILVKSSESEYMLMDCGEGTYGQILRLYGNQEKDILLNLSVIFISHMHADHHLGLIKVLKEREIFLKKSQKEHKPILLIGPKHLYKWLKAYSRNFEKLNSLFRFVECSSLEYDELFNTHKENVFHNCPDLLISTVPVNHCPDAHGVIVSSISSKWKLVYSGDTMPCTRLISAGKDCSLLIHEATMEEDLAEEAVIKRHSTTSEAIKVGEEMNAKYTILTHFSQRYAKVPLFTEDFHGLVGCAFDNMKVRPNELYILPLLIPVLNSLFAEMVEDLQAKIHKRHQKAELMKSMLAESLSSENVSVKTQ</sequence>
<gene>
    <name evidence="25" type="primary">ELAC2</name>
    <name evidence="25" type="ORF">NPIL_414771</name>
</gene>
<evidence type="ECO:0000256" key="15">
    <source>
        <dbReference type="ARBA" id="ARBA00022946"/>
    </source>
</evidence>
<dbReference type="EMBL" id="BMAW01041576">
    <property type="protein sequence ID" value="GFS29622.1"/>
    <property type="molecule type" value="Genomic_DNA"/>
</dbReference>
<evidence type="ECO:0000256" key="20">
    <source>
        <dbReference type="ARBA" id="ARBA00032104"/>
    </source>
</evidence>
<evidence type="ECO:0000256" key="9">
    <source>
        <dbReference type="ARBA" id="ARBA00022694"/>
    </source>
</evidence>
<keyword evidence="10" id="KW-0540">Nuclease</keyword>
<dbReference type="Pfam" id="PF23023">
    <property type="entry name" value="Anti-Pycsar_Apyc1"/>
    <property type="match status" value="1"/>
</dbReference>
<dbReference type="SUPFAM" id="SSF56281">
    <property type="entry name" value="Metallo-hydrolase/oxidoreductase"/>
    <property type="match status" value="2"/>
</dbReference>
<evidence type="ECO:0000256" key="23">
    <source>
        <dbReference type="ARBA" id="ARBA00047136"/>
    </source>
</evidence>
<feature type="domain" description="tRNase Z endonuclease" evidence="24">
    <location>
        <begin position="45"/>
        <end position="92"/>
    </location>
</feature>
<dbReference type="FunFam" id="3.60.15.10:FF:000014">
    <property type="entry name" value="Zinc phosphodiesterase ELAC protein 2"/>
    <property type="match status" value="1"/>
</dbReference>
<keyword evidence="15" id="KW-0809">Transit peptide</keyword>
<comment type="similarity">
    <text evidence="5">Belongs to the RNase Z family.</text>
</comment>
<evidence type="ECO:0000256" key="3">
    <source>
        <dbReference type="ARBA" id="ARBA00004123"/>
    </source>
</evidence>
<evidence type="ECO:0000256" key="6">
    <source>
        <dbReference type="ARBA" id="ARBA00012477"/>
    </source>
</evidence>
<evidence type="ECO:0000256" key="16">
    <source>
        <dbReference type="ARBA" id="ARBA00023128"/>
    </source>
</evidence>
<evidence type="ECO:0000256" key="2">
    <source>
        <dbReference type="ARBA" id="ARBA00001947"/>
    </source>
</evidence>
<evidence type="ECO:0000256" key="13">
    <source>
        <dbReference type="ARBA" id="ARBA00022801"/>
    </source>
</evidence>
<dbReference type="PANTHER" id="PTHR12553">
    <property type="entry name" value="ZINC PHOSPHODIESTERASE ELAC PROTEIN 2"/>
    <property type="match status" value="1"/>
</dbReference>
<keyword evidence="8" id="KW-0597">Phosphoprotein</keyword>
<evidence type="ECO:0000256" key="21">
    <source>
        <dbReference type="ARBA" id="ARBA00032616"/>
    </source>
</evidence>
<evidence type="ECO:0000256" key="12">
    <source>
        <dbReference type="ARBA" id="ARBA00022759"/>
    </source>
</evidence>
<comment type="function">
    <text evidence="22">Zinc phosphodiesterase, which displays mitochondrial tRNA 3'-processing endonuclease activity. Involved in tRNA maturation, by removing a 3'-trailer from precursor tRNA. Associates with mitochondrial DNA complexes at the nucleoids to initiate RNA processing and ribosome assembly.</text>
</comment>
<keyword evidence="16" id="KW-0496">Mitochondrion</keyword>
<name>A0A8X6I455_NEPPI</name>
<keyword evidence="14" id="KW-0862">Zinc</keyword>
<accession>A0A8X6I455</accession>
<dbReference type="Gene3D" id="3.60.15.10">
    <property type="entry name" value="Ribonuclease Z/Hydroxyacylglutathione hydrolase-like"/>
    <property type="match status" value="2"/>
</dbReference>
<dbReference type="GO" id="GO:0046872">
    <property type="term" value="F:metal ion binding"/>
    <property type="evidence" value="ECO:0007669"/>
    <property type="project" value="UniProtKB-KW"/>
</dbReference>
<evidence type="ECO:0000256" key="10">
    <source>
        <dbReference type="ARBA" id="ARBA00022722"/>
    </source>
</evidence>
<evidence type="ECO:0000256" key="17">
    <source>
        <dbReference type="ARBA" id="ARBA00023242"/>
    </source>
</evidence>